<dbReference type="Pfam" id="PF13558">
    <property type="entry name" value="SbcC_Walker_B"/>
    <property type="match status" value="1"/>
</dbReference>
<evidence type="ECO:0000256" key="2">
    <source>
        <dbReference type="SAM" id="MobiDB-lite"/>
    </source>
</evidence>
<keyword evidence="5" id="KW-1185">Reference proteome</keyword>
<protein>
    <submittedName>
        <fullName evidence="4">SMC family ATPase</fullName>
    </submittedName>
</protein>
<accession>A0AAJ1EZP3</accession>
<feature type="coiled-coil region" evidence="1">
    <location>
        <begin position="672"/>
        <end position="706"/>
    </location>
</feature>
<dbReference type="Pfam" id="PF13476">
    <property type="entry name" value="AAA_23"/>
    <property type="match status" value="1"/>
</dbReference>
<gene>
    <name evidence="4" type="ORF">MJ923_05170</name>
</gene>
<dbReference type="GO" id="GO:0006302">
    <property type="term" value="P:double-strand break repair"/>
    <property type="evidence" value="ECO:0007669"/>
    <property type="project" value="InterPro"/>
</dbReference>
<dbReference type="RefSeq" id="WP_240590160.1">
    <property type="nucleotide sequence ID" value="NZ_JAKUDL010000001.1"/>
</dbReference>
<dbReference type="InterPro" id="IPR038729">
    <property type="entry name" value="Rad50/SbcC_AAA"/>
</dbReference>
<feature type="region of interest" description="Disordered" evidence="2">
    <location>
        <begin position="632"/>
        <end position="652"/>
    </location>
</feature>
<dbReference type="Proteomes" id="UP001297581">
    <property type="component" value="Unassembled WGS sequence"/>
</dbReference>
<keyword evidence="1" id="KW-0175">Coiled coil</keyword>
<dbReference type="GO" id="GO:0016887">
    <property type="term" value="F:ATP hydrolysis activity"/>
    <property type="evidence" value="ECO:0007669"/>
    <property type="project" value="InterPro"/>
</dbReference>
<dbReference type="AlphaFoldDB" id="A0AAJ1EZP3"/>
<evidence type="ECO:0000256" key="1">
    <source>
        <dbReference type="SAM" id="Coils"/>
    </source>
</evidence>
<feature type="coiled-coil region" evidence="1">
    <location>
        <begin position="753"/>
        <end position="780"/>
    </location>
</feature>
<comment type="caution">
    <text evidence="4">The sequence shown here is derived from an EMBL/GenBank/DDBJ whole genome shotgun (WGS) entry which is preliminary data.</text>
</comment>
<dbReference type="EMBL" id="JAKUDL010000001">
    <property type="protein sequence ID" value="MCH4293692.1"/>
    <property type="molecule type" value="Genomic_DNA"/>
</dbReference>
<name>A0AAJ1EZP3_9GAMM</name>
<evidence type="ECO:0000313" key="4">
    <source>
        <dbReference type="EMBL" id="MCH4293692.1"/>
    </source>
</evidence>
<sequence length="1020" mass="110890">MKPLTLEMTAFGPFADTQRLDFTALGDWPLFLINGPTGAGKTTILDAICFALYGKTTGNEREGTQMRCDSAPDSLLTEVVFEFGLADKRYRVRRTPEQQRAKKSGDGYTVQKSEAFLERLEGDSAVPMASAKVTEVTAEIEDLLGLEVEQFRQVMVLPQGQFRKLLLADSKEREAIFGQLFQTGIYKRIEDSLKQRALELKAKARELEARRAGILETAGAESLDALNAAISALAPELASAADAKLAAETKLAAAKAGRQAAEARLREFAALADTKARLEAENARAESMAALGIQLERATLAESLAGAWHAWEEREKERVSAETAAMQAVEEAKQAETALAHAREAAFALPELDTKRQQLRADTERLAEWRPRMSRLSALSEAIATLGQGLSALDANLAHVRSQLGNTQGRMAQLTQQRRDLSALASSAGSLEAALVQQTQAFERQQQFIEKERQAHKLGAELSRLEADGRQAKVNQEQLTHARELLELAWHQGQAAILAARLLPGEPCSVCGSKDHPNPAHHEGMLPGDDELAAARDAEQQARELLSRARSDYKAQKQRLDAMAQELTQDAAALGDALATSLEQKQHLLGQSREACQNARAAQQSLQALDAELEQLDSAQKQLMANIDELQRQREQQSGELQKASGEKDSLSSAIPELCQRLGSEQAFDAHLATLSQQIDALSAQIEALQTRQKEAETRQTQCNERRDALSRALSEADSRQAAAKARFDTELAAKGFDDVQSFTQARMSADEMTAAKNSIASWQQQLAGLKERLAAQREALGDALPPDLTDLAAAEACAQEEFGQSNQCWQSLNDTQVMYSRARAQLGSEAEAAARLDADYALIGTLSDAASGQTGGRISLQRFVLGVLLDDVLIEASNRLHLMSKGRYRLIRKEDKAKGNRASGLDLDVEDAYTGKLRPVATLSGGESFMAALSLALGLSDVVQAYAGGIKLDTLFIDEGFGSLDQDSLELAIRTLVDLQSAGRMIGVISHVTEMKEQIQTRVDISKGNDGSKISLTLP</sequence>
<reference evidence="4 5" key="1">
    <citation type="submission" date="2022-02" db="EMBL/GenBank/DDBJ databases">
        <title>The genome sequence of Shewanella sp. 3B26.</title>
        <authorList>
            <person name="Du J."/>
        </authorList>
    </citation>
    <scope>NUCLEOTIDE SEQUENCE [LARGE SCALE GENOMIC DNA]</scope>
    <source>
        <strain evidence="4 5">3B26</strain>
    </source>
</reference>
<dbReference type="Gene3D" id="3.40.50.300">
    <property type="entry name" value="P-loop containing nucleotide triphosphate hydrolases"/>
    <property type="match status" value="2"/>
</dbReference>
<feature type="domain" description="Rad50/SbcC-type AAA" evidence="3">
    <location>
        <begin position="6"/>
        <end position="210"/>
    </location>
</feature>
<evidence type="ECO:0000313" key="5">
    <source>
        <dbReference type="Proteomes" id="UP001297581"/>
    </source>
</evidence>
<feature type="coiled-coil region" evidence="1">
    <location>
        <begin position="190"/>
        <end position="217"/>
    </location>
</feature>
<evidence type="ECO:0000259" key="3">
    <source>
        <dbReference type="Pfam" id="PF13476"/>
    </source>
</evidence>
<dbReference type="InterPro" id="IPR027417">
    <property type="entry name" value="P-loop_NTPase"/>
</dbReference>
<dbReference type="PANTHER" id="PTHR32114">
    <property type="entry name" value="ABC TRANSPORTER ABCH.3"/>
    <property type="match status" value="1"/>
</dbReference>
<dbReference type="SUPFAM" id="SSF52540">
    <property type="entry name" value="P-loop containing nucleoside triphosphate hydrolases"/>
    <property type="match status" value="1"/>
</dbReference>
<proteinExistence type="predicted"/>
<feature type="coiled-coil region" evidence="1">
    <location>
        <begin position="532"/>
        <end position="570"/>
    </location>
</feature>
<organism evidence="4 5">
    <name type="scientific">Shewanella zhuhaiensis</name>
    <dbReference type="NCBI Taxonomy" id="2919576"/>
    <lineage>
        <taxon>Bacteria</taxon>
        <taxon>Pseudomonadati</taxon>
        <taxon>Pseudomonadota</taxon>
        <taxon>Gammaproteobacteria</taxon>
        <taxon>Alteromonadales</taxon>
        <taxon>Shewanellaceae</taxon>
        <taxon>Shewanella</taxon>
    </lineage>
</organism>
<dbReference type="PANTHER" id="PTHR32114:SF2">
    <property type="entry name" value="ABC TRANSPORTER ABCH.3"/>
    <property type="match status" value="1"/>
</dbReference>